<dbReference type="PANTHER" id="PTHR23502">
    <property type="entry name" value="MAJOR FACILITATOR SUPERFAMILY"/>
    <property type="match status" value="1"/>
</dbReference>
<feature type="transmembrane region" description="Helical" evidence="8">
    <location>
        <begin position="20"/>
        <end position="39"/>
    </location>
</feature>
<evidence type="ECO:0000259" key="9">
    <source>
        <dbReference type="PROSITE" id="PS50850"/>
    </source>
</evidence>
<evidence type="ECO:0000256" key="2">
    <source>
        <dbReference type="ARBA" id="ARBA00006236"/>
    </source>
</evidence>
<comment type="similarity">
    <text evidence="2 8">Belongs to the major facilitator superfamily. Bcr/CmlA family.</text>
</comment>
<feature type="transmembrane region" description="Helical" evidence="8">
    <location>
        <begin position="112"/>
        <end position="133"/>
    </location>
</feature>
<evidence type="ECO:0000256" key="4">
    <source>
        <dbReference type="ARBA" id="ARBA00022475"/>
    </source>
</evidence>
<dbReference type="InterPro" id="IPR020846">
    <property type="entry name" value="MFS_dom"/>
</dbReference>
<comment type="subcellular location">
    <subcellularLocation>
        <location evidence="8">Cell inner membrane</location>
        <topology evidence="8">Multi-pass membrane protein</topology>
    </subcellularLocation>
    <subcellularLocation>
        <location evidence="1">Cell membrane</location>
        <topology evidence="1">Multi-pass membrane protein</topology>
    </subcellularLocation>
</comment>
<dbReference type="SUPFAM" id="SSF103473">
    <property type="entry name" value="MFS general substrate transporter"/>
    <property type="match status" value="1"/>
</dbReference>
<sequence length="412" mass="43433">MTTASPPATGPYPGLGFRSFVAMIAALMAANALAIDSMLPALPEIGEALGIGTANDRQWVVTSYLLGFGASQLIYGPLADRFGRKRILLMGLAIYVIGSLGATLATSFDAMMVARVVQGVGAAATRVLAVSIVRDTYSGRQMARVMSLAFIVFLAVPILAPSIGQVIILVAPWRWIFALLGLFGVAVALWVARKLPETLHPEDRTPIALAPMVKAFATCLTTRLSVGYMLAMTFVIGSLFGFINAAQQLFEVTFRAEELFTIIFAVIAGFMAVASFLNSRIVERFGMRRVSHTALLGYLAATLAHGAVALAGHETMVTFALFQCATMFCFGLMASNFGAMAMDPLGHVAGTASSVQGFVSTVGGALIGFFIGQHFDGTALPIVLGFGGCGLAALAMVLIAEKGRLFRPTRVA</sequence>
<dbReference type="GO" id="GO:1990961">
    <property type="term" value="P:xenobiotic detoxification by transmembrane export across the plasma membrane"/>
    <property type="evidence" value="ECO:0007669"/>
    <property type="project" value="InterPro"/>
</dbReference>
<feature type="transmembrane region" description="Helical" evidence="8">
    <location>
        <begin position="59"/>
        <end position="75"/>
    </location>
</feature>
<keyword evidence="6 8" id="KW-1133">Transmembrane helix</keyword>
<dbReference type="InterPro" id="IPR004812">
    <property type="entry name" value="Efflux_drug-R_Bcr/CmlA"/>
</dbReference>
<name>A0A2T4ZGA6_9HYPH</name>
<dbReference type="GO" id="GO:0005886">
    <property type="term" value="C:plasma membrane"/>
    <property type="evidence" value="ECO:0007669"/>
    <property type="project" value="UniProtKB-SubCell"/>
</dbReference>
<dbReference type="PROSITE" id="PS50850">
    <property type="entry name" value="MFS"/>
    <property type="match status" value="1"/>
</dbReference>
<feature type="transmembrane region" description="Helical" evidence="8">
    <location>
        <begin position="226"/>
        <end position="247"/>
    </location>
</feature>
<dbReference type="InterPro" id="IPR036259">
    <property type="entry name" value="MFS_trans_sf"/>
</dbReference>
<feature type="transmembrane region" description="Helical" evidence="8">
    <location>
        <begin position="378"/>
        <end position="400"/>
    </location>
</feature>
<keyword evidence="11" id="KW-1185">Reference proteome</keyword>
<feature type="transmembrane region" description="Helical" evidence="8">
    <location>
        <begin position="351"/>
        <end position="372"/>
    </location>
</feature>
<evidence type="ECO:0000313" key="10">
    <source>
        <dbReference type="EMBL" id="PTM60923.1"/>
    </source>
</evidence>
<feature type="transmembrane region" description="Helical" evidence="8">
    <location>
        <begin position="175"/>
        <end position="192"/>
    </location>
</feature>
<feature type="transmembrane region" description="Helical" evidence="8">
    <location>
        <begin position="145"/>
        <end position="169"/>
    </location>
</feature>
<evidence type="ECO:0000256" key="7">
    <source>
        <dbReference type="ARBA" id="ARBA00023136"/>
    </source>
</evidence>
<evidence type="ECO:0000256" key="3">
    <source>
        <dbReference type="ARBA" id="ARBA00022448"/>
    </source>
</evidence>
<evidence type="ECO:0000313" key="11">
    <source>
        <dbReference type="Proteomes" id="UP000241808"/>
    </source>
</evidence>
<feature type="transmembrane region" description="Helical" evidence="8">
    <location>
        <begin position="290"/>
        <end position="311"/>
    </location>
</feature>
<feature type="transmembrane region" description="Helical" evidence="8">
    <location>
        <begin position="87"/>
        <end position="106"/>
    </location>
</feature>
<proteinExistence type="inferred from homology"/>
<feature type="transmembrane region" description="Helical" evidence="8">
    <location>
        <begin position="259"/>
        <end position="278"/>
    </location>
</feature>
<dbReference type="PANTHER" id="PTHR23502:SF132">
    <property type="entry name" value="POLYAMINE TRANSPORTER 2-RELATED"/>
    <property type="match status" value="1"/>
</dbReference>
<evidence type="ECO:0000256" key="1">
    <source>
        <dbReference type="ARBA" id="ARBA00004651"/>
    </source>
</evidence>
<feature type="transmembrane region" description="Helical" evidence="8">
    <location>
        <begin position="317"/>
        <end position="339"/>
    </location>
</feature>
<dbReference type="Pfam" id="PF07690">
    <property type="entry name" value="MFS_1"/>
    <property type="match status" value="1"/>
</dbReference>
<gene>
    <name evidence="10" type="ORF">C8P69_102308</name>
</gene>
<protein>
    <recommendedName>
        <fullName evidence="8">Bcr/CflA family efflux transporter</fullName>
    </recommendedName>
</protein>
<dbReference type="InterPro" id="IPR011701">
    <property type="entry name" value="MFS"/>
</dbReference>
<organism evidence="10 11">
    <name type="scientific">Phreatobacter oligotrophus</name>
    <dbReference type="NCBI Taxonomy" id="1122261"/>
    <lineage>
        <taxon>Bacteria</taxon>
        <taxon>Pseudomonadati</taxon>
        <taxon>Pseudomonadota</taxon>
        <taxon>Alphaproteobacteria</taxon>
        <taxon>Hyphomicrobiales</taxon>
        <taxon>Phreatobacteraceae</taxon>
        <taxon>Phreatobacter</taxon>
    </lineage>
</organism>
<keyword evidence="7 8" id="KW-0472">Membrane</keyword>
<keyword evidence="8" id="KW-0997">Cell inner membrane</keyword>
<dbReference type="RefSeq" id="WP_211353805.1">
    <property type="nucleotide sequence ID" value="NZ_PZZL01000002.1"/>
</dbReference>
<dbReference type="NCBIfam" id="TIGR00710">
    <property type="entry name" value="efflux_Bcr_CflA"/>
    <property type="match status" value="1"/>
</dbReference>
<dbReference type="AlphaFoldDB" id="A0A2T4ZGA6"/>
<dbReference type="CDD" id="cd17320">
    <property type="entry name" value="MFS_MdfA_MDR_like"/>
    <property type="match status" value="1"/>
</dbReference>
<reference evidence="10 11" key="1">
    <citation type="submission" date="2018-04" db="EMBL/GenBank/DDBJ databases">
        <title>Genomic Encyclopedia of Archaeal and Bacterial Type Strains, Phase II (KMG-II): from individual species to whole genera.</title>
        <authorList>
            <person name="Goeker M."/>
        </authorList>
    </citation>
    <scope>NUCLEOTIDE SEQUENCE [LARGE SCALE GENOMIC DNA]</scope>
    <source>
        <strain evidence="10 11">DSM 25521</strain>
    </source>
</reference>
<keyword evidence="3 8" id="KW-0813">Transport</keyword>
<dbReference type="EMBL" id="PZZL01000002">
    <property type="protein sequence ID" value="PTM60923.1"/>
    <property type="molecule type" value="Genomic_DNA"/>
</dbReference>
<keyword evidence="4" id="KW-1003">Cell membrane</keyword>
<evidence type="ECO:0000256" key="5">
    <source>
        <dbReference type="ARBA" id="ARBA00022692"/>
    </source>
</evidence>
<evidence type="ECO:0000256" key="8">
    <source>
        <dbReference type="RuleBase" id="RU365088"/>
    </source>
</evidence>
<dbReference type="Gene3D" id="1.20.1720.10">
    <property type="entry name" value="Multidrug resistance protein D"/>
    <property type="match status" value="1"/>
</dbReference>
<comment type="caution">
    <text evidence="10">The sequence shown here is derived from an EMBL/GenBank/DDBJ whole genome shotgun (WGS) entry which is preliminary data.</text>
</comment>
<dbReference type="Proteomes" id="UP000241808">
    <property type="component" value="Unassembled WGS sequence"/>
</dbReference>
<dbReference type="GO" id="GO:0042910">
    <property type="term" value="F:xenobiotic transmembrane transporter activity"/>
    <property type="evidence" value="ECO:0007669"/>
    <property type="project" value="InterPro"/>
</dbReference>
<feature type="domain" description="Major facilitator superfamily (MFS) profile" evidence="9">
    <location>
        <begin position="18"/>
        <end position="404"/>
    </location>
</feature>
<keyword evidence="5 8" id="KW-0812">Transmembrane</keyword>
<accession>A0A2T4ZGA6</accession>
<evidence type="ECO:0000256" key="6">
    <source>
        <dbReference type="ARBA" id="ARBA00022989"/>
    </source>
</evidence>